<dbReference type="FunFam" id="3.30.70.340:FF:000002">
    <property type="entry name" value="Carboxypeptidase A"/>
    <property type="match status" value="1"/>
</dbReference>
<comment type="cofactor">
    <cofactor evidence="1">
        <name>Zn(2+)</name>
        <dbReference type="ChEBI" id="CHEBI:29105"/>
    </cofactor>
</comment>
<evidence type="ECO:0000256" key="13">
    <source>
        <dbReference type="ARBA" id="ARBA00039143"/>
    </source>
</evidence>
<comment type="subcellular location">
    <subcellularLocation>
        <location evidence="12">Zymogen granule lumen</location>
    </subcellularLocation>
</comment>
<dbReference type="Pfam" id="PF00246">
    <property type="entry name" value="Peptidase_M14"/>
    <property type="match status" value="1"/>
</dbReference>
<evidence type="ECO:0000256" key="15">
    <source>
        <dbReference type="PROSITE-ProRule" id="PRU01379"/>
    </source>
</evidence>
<dbReference type="AlphaFoldDB" id="A0A3Q1EPM6"/>
<keyword evidence="9" id="KW-0482">Metalloprotease</keyword>
<evidence type="ECO:0000256" key="5">
    <source>
        <dbReference type="ARBA" id="ARBA00022723"/>
    </source>
</evidence>
<dbReference type="PROSITE" id="PS00133">
    <property type="entry name" value="CARBOXYPEPT_ZN_2"/>
    <property type="match status" value="1"/>
</dbReference>
<dbReference type="Pfam" id="PF02244">
    <property type="entry name" value="Propep_M14"/>
    <property type="match status" value="1"/>
</dbReference>
<evidence type="ECO:0000256" key="1">
    <source>
        <dbReference type="ARBA" id="ARBA00001947"/>
    </source>
</evidence>
<accession>A0A3Q1EPM6</accession>
<evidence type="ECO:0000256" key="2">
    <source>
        <dbReference type="ARBA" id="ARBA00005988"/>
    </source>
</evidence>
<dbReference type="EC" id="3.4.17.2" evidence="13"/>
<sequence length="430" mass="48413">MSVSQTKKYHCVVKRLPSSTRVFVLYLRYPSLYFNSEKVFRVKPVLDEHVTLIKDLAQSIEVDFWTPESAEQVTAGINVDIRVPAMYLDLVYTMLQQSEMEHEVLIEDVQGAVDGQADTRPSPRAHSYTKYNTWSVIESWINSIASSSANLVSTQSIGRTYEGRTMTLLKLGKKTSSQKPAIFLDCGIHAREWISPAFCQWFVNEALTTYGSDAQMTSLLDQMDVFVLPLFNVDGYHYTHTSNRMWRKTRSRNSGSSCVGTDPNRNFDAGWCTVGASRNPCSETYCGASPESEIEVKNVANFIRQNKSVIKAYLTIHSYSQLLLFPYSYTYNLSAHHNELMSIAEGASSALRSLYGTRYTSGPGAATIYLAAGGSDDWSYDLGVKYSFTFELRDTGRYGFLLPESQIKPTCEETMLAVKYIAAHVQKNLY</sequence>
<evidence type="ECO:0000256" key="3">
    <source>
        <dbReference type="ARBA" id="ARBA00022645"/>
    </source>
</evidence>
<dbReference type="Gene3D" id="3.30.70.340">
    <property type="entry name" value="Metallocarboxypeptidase-like"/>
    <property type="match status" value="1"/>
</dbReference>
<dbReference type="GO" id="GO:0006508">
    <property type="term" value="P:proteolysis"/>
    <property type="evidence" value="ECO:0007669"/>
    <property type="project" value="UniProtKB-KW"/>
</dbReference>
<dbReference type="Gene3D" id="3.40.630.10">
    <property type="entry name" value="Zn peptidases"/>
    <property type="match status" value="1"/>
</dbReference>
<keyword evidence="5" id="KW-0479">Metal-binding</keyword>
<dbReference type="GO" id="GO:0004181">
    <property type="term" value="F:metallocarboxypeptidase activity"/>
    <property type="evidence" value="ECO:0007669"/>
    <property type="project" value="UniProtKB-EC"/>
</dbReference>
<evidence type="ECO:0000256" key="7">
    <source>
        <dbReference type="ARBA" id="ARBA00022801"/>
    </source>
</evidence>
<name>A0A3Q1EPM6_9TELE</name>
<evidence type="ECO:0000256" key="9">
    <source>
        <dbReference type="ARBA" id="ARBA00023049"/>
    </source>
</evidence>
<keyword evidence="4" id="KW-0645">Protease</keyword>
<keyword evidence="6" id="KW-0732">Signal</keyword>
<dbReference type="InterPro" id="IPR000834">
    <property type="entry name" value="Peptidase_M14"/>
</dbReference>
<dbReference type="GeneTree" id="ENSGT00940000157819"/>
<evidence type="ECO:0000256" key="10">
    <source>
        <dbReference type="ARBA" id="ARBA00023157"/>
    </source>
</evidence>
<feature type="active site" description="Proton donor/acceptor" evidence="15">
    <location>
        <position position="391"/>
    </location>
</feature>
<dbReference type="PANTHER" id="PTHR11705">
    <property type="entry name" value="PROTEASE FAMILY M14 CARBOXYPEPTIDASE A,B"/>
    <property type="match status" value="1"/>
</dbReference>
<keyword evidence="8" id="KW-0862">Zinc</keyword>
<evidence type="ECO:0000256" key="8">
    <source>
        <dbReference type="ARBA" id="ARBA00022833"/>
    </source>
</evidence>
<dbReference type="STRING" id="80966.ENSAPOP00000005874"/>
<feature type="domain" description="Peptidase M14" evidence="16">
    <location>
        <begin position="130"/>
        <end position="425"/>
    </location>
</feature>
<dbReference type="InterPro" id="IPR057246">
    <property type="entry name" value="CARBOXYPEPT_ZN_1"/>
</dbReference>
<evidence type="ECO:0000313" key="18">
    <source>
        <dbReference type="Proteomes" id="UP000257200"/>
    </source>
</evidence>
<dbReference type="SUPFAM" id="SSF53187">
    <property type="entry name" value="Zn-dependent exopeptidases"/>
    <property type="match status" value="1"/>
</dbReference>
<reference evidence="17" key="1">
    <citation type="submission" date="2025-05" db="UniProtKB">
        <authorList>
            <consortium name="Ensembl"/>
        </authorList>
    </citation>
    <scope>IDENTIFICATION</scope>
</reference>
<evidence type="ECO:0000256" key="14">
    <source>
        <dbReference type="ARBA" id="ARBA00039334"/>
    </source>
</evidence>
<keyword evidence="3" id="KW-0121">Carboxypeptidase</keyword>
<organism evidence="17 18">
    <name type="scientific">Acanthochromis polyacanthus</name>
    <name type="common">spiny chromis</name>
    <dbReference type="NCBI Taxonomy" id="80966"/>
    <lineage>
        <taxon>Eukaryota</taxon>
        <taxon>Metazoa</taxon>
        <taxon>Chordata</taxon>
        <taxon>Craniata</taxon>
        <taxon>Vertebrata</taxon>
        <taxon>Euteleostomi</taxon>
        <taxon>Actinopterygii</taxon>
        <taxon>Neopterygii</taxon>
        <taxon>Teleostei</taxon>
        <taxon>Neoteleostei</taxon>
        <taxon>Acanthomorphata</taxon>
        <taxon>Ovalentaria</taxon>
        <taxon>Pomacentridae</taxon>
        <taxon>Acanthochromis</taxon>
    </lineage>
</organism>
<comment type="similarity">
    <text evidence="2 15">Belongs to the peptidase M14 family.</text>
</comment>
<evidence type="ECO:0000256" key="6">
    <source>
        <dbReference type="ARBA" id="ARBA00022729"/>
    </source>
</evidence>
<evidence type="ECO:0000259" key="16">
    <source>
        <dbReference type="PROSITE" id="PS52035"/>
    </source>
</evidence>
<dbReference type="InterPro" id="IPR003146">
    <property type="entry name" value="M14A_act_pep"/>
</dbReference>
<keyword evidence="10" id="KW-1015">Disulfide bond</keyword>
<dbReference type="SUPFAM" id="SSF54897">
    <property type="entry name" value="Protease propeptides/inhibitors"/>
    <property type="match status" value="1"/>
</dbReference>
<dbReference type="GO" id="GO:0005615">
    <property type="term" value="C:extracellular space"/>
    <property type="evidence" value="ECO:0007669"/>
    <property type="project" value="TreeGrafter"/>
</dbReference>
<evidence type="ECO:0000256" key="12">
    <source>
        <dbReference type="ARBA" id="ARBA00037795"/>
    </source>
</evidence>
<dbReference type="Ensembl" id="ENSAPOT00000007602.1">
    <property type="protein sequence ID" value="ENSAPOP00000005874.1"/>
    <property type="gene ID" value="ENSAPOG00000007704.1"/>
</dbReference>
<keyword evidence="7" id="KW-0378">Hydrolase</keyword>
<comment type="catalytic activity">
    <reaction evidence="11">
        <text>Preferential release of a C-terminal lysine or arginine amino acid.</text>
        <dbReference type="EC" id="3.4.17.2"/>
    </reaction>
</comment>
<dbReference type="FunFam" id="3.40.630.10:FF:000001">
    <property type="entry name" value="Carboxypeptidase B"/>
    <property type="match status" value="1"/>
</dbReference>
<dbReference type="Proteomes" id="UP000257200">
    <property type="component" value="Unplaced"/>
</dbReference>
<proteinExistence type="inferred from homology"/>
<keyword evidence="18" id="KW-1185">Reference proteome</keyword>
<evidence type="ECO:0000256" key="4">
    <source>
        <dbReference type="ARBA" id="ARBA00022670"/>
    </source>
</evidence>
<dbReference type="InterPro" id="IPR057247">
    <property type="entry name" value="CARBOXYPEPT_ZN_2"/>
</dbReference>
<dbReference type="PROSITE" id="PS00132">
    <property type="entry name" value="CARBOXYPEPT_ZN_1"/>
    <property type="match status" value="1"/>
</dbReference>
<dbReference type="PANTHER" id="PTHR11705:SF20">
    <property type="entry name" value="CARBOXYPEPTIDASE B"/>
    <property type="match status" value="1"/>
</dbReference>
<dbReference type="SMART" id="SM00631">
    <property type="entry name" value="Zn_pept"/>
    <property type="match status" value="1"/>
</dbReference>
<dbReference type="PRINTS" id="PR00765">
    <property type="entry name" value="CRBOXYPTASEA"/>
</dbReference>
<protein>
    <recommendedName>
        <fullName evidence="14">Carboxypeptidase B</fullName>
        <ecNumber evidence="13">3.4.17.2</ecNumber>
    </recommendedName>
</protein>
<dbReference type="InterPro" id="IPR036990">
    <property type="entry name" value="M14A-like_propep"/>
</dbReference>
<dbReference type="PROSITE" id="PS52035">
    <property type="entry name" value="PEPTIDASE_M14"/>
    <property type="match status" value="1"/>
</dbReference>
<dbReference type="GO" id="GO:0008270">
    <property type="term" value="F:zinc ion binding"/>
    <property type="evidence" value="ECO:0007669"/>
    <property type="project" value="InterPro"/>
</dbReference>
<evidence type="ECO:0000256" key="11">
    <source>
        <dbReference type="ARBA" id="ARBA00036114"/>
    </source>
</evidence>
<dbReference type="Ensembl" id="ENSAPOT00000019811.1">
    <property type="protein sequence ID" value="ENSAPOP00000029048.1"/>
    <property type="gene ID" value="ENSAPOG00000014766.1"/>
</dbReference>
<evidence type="ECO:0000313" key="17">
    <source>
        <dbReference type="Ensembl" id="ENSAPOP00000005874.1"/>
    </source>
</evidence>